<reference evidence="2 3" key="1">
    <citation type="submission" date="2023-11" db="EMBL/GenBank/DDBJ databases">
        <title>Peredibacter starrii A3.12.</title>
        <authorList>
            <person name="Mitchell R.J."/>
        </authorList>
    </citation>
    <scope>NUCLEOTIDE SEQUENCE [LARGE SCALE GENOMIC DNA]</scope>
    <source>
        <strain evidence="2 3">A3.12</strain>
    </source>
</reference>
<protein>
    <submittedName>
        <fullName evidence="2">NAD-dependent epimerase/dehydratase family protein</fullName>
    </submittedName>
</protein>
<dbReference type="InterPro" id="IPR036291">
    <property type="entry name" value="NAD(P)-bd_dom_sf"/>
</dbReference>
<dbReference type="PANTHER" id="PTHR12126">
    <property type="entry name" value="NADH-UBIQUINONE OXIDOREDUCTASE 39 KDA SUBUNIT-RELATED"/>
    <property type="match status" value="1"/>
</dbReference>
<evidence type="ECO:0000313" key="2">
    <source>
        <dbReference type="EMBL" id="WPU64196.1"/>
    </source>
</evidence>
<dbReference type="GO" id="GO:0044877">
    <property type="term" value="F:protein-containing complex binding"/>
    <property type="evidence" value="ECO:0007669"/>
    <property type="project" value="TreeGrafter"/>
</dbReference>
<dbReference type="RefSeq" id="WP_321392531.1">
    <property type="nucleotide sequence ID" value="NZ_CP139487.1"/>
</dbReference>
<keyword evidence="3" id="KW-1185">Reference proteome</keyword>
<dbReference type="PANTHER" id="PTHR12126:SF11">
    <property type="entry name" value="NADH DEHYDROGENASE [UBIQUINONE] 1 ALPHA SUBCOMPLEX SUBUNIT 9, MITOCHONDRIAL"/>
    <property type="match status" value="1"/>
</dbReference>
<gene>
    <name evidence="2" type="ORF">SOO65_15990</name>
</gene>
<dbReference type="SUPFAM" id="SSF51735">
    <property type="entry name" value="NAD(P)-binding Rossmann-fold domains"/>
    <property type="match status" value="1"/>
</dbReference>
<dbReference type="InterPro" id="IPR001509">
    <property type="entry name" value="Epimerase_deHydtase"/>
</dbReference>
<accession>A0AAX4HLU2</accession>
<evidence type="ECO:0000313" key="3">
    <source>
        <dbReference type="Proteomes" id="UP001324634"/>
    </source>
</evidence>
<dbReference type="Gene3D" id="3.40.50.720">
    <property type="entry name" value="NAD(P)-binding Rossmann-like Domain"/>
    <property type="match status" value="1"/>
</dbReference>
<dbReference type="EMBL" id="CP139487">
    <property type="protein sequence ID" value="WPU64196.1"/>
    <property type="molecule type" value="Genomic_DNA"/>
</dbReference>
<dbReference type="InterPro" id="IPR051207">
    <property type="entry name" value="ComplexI_NDUFA9_subunit"/>
</dbReference>
<feature type="domain" description="NAD-dependent epimerase/dehydratase" evidence="1">
    <location>
        <begin position="4"/>
        <end position="120"/>
    </location>
</feature>
<organism evidence="2 3">
    <name type="scientific">Peredibacter starrii</name>
    <dbReference type="NCBI Taxonomy" id="28202"/>
    <lineage>
        <taxon>Bacteria</taxon>
        <taxon>Pseudomonadati</taxon>
        <taxon>Bdellovibrionota</taxon>
        <taxon>Bacteriovoracia</taxon>
        <taxon>Bacteriovoracales</taxon>
        <taxon>Bacteriovoracaceae</taxon>
        <taxon>Peredibacter</taxon>
    </lineage>
</organism>
<dbReference type="Pfam" id="PF01370">
    <property type="entry name" value="Epimerase"/>
    <property type="match status" value="1"/>
</dbReference>
<dbReference type="KEGG" id="psti:SOO65_15990"/>
<evidence type="ECO:0000259" key="1">
    <source>
        <dbReference type="Pfam" id="PF01370"/>
    </source>
</evidence>
<proteinExistence type="predicted"/>
<dbReference type="AlphaFoldDB" id="A0AAX4HLU2"/>
<dbReference type="Proteomes" id="UP001324634">
    <property type="component" value="Chromosome"/>
</dbReference>
<sequence length="459" mass="52799">MRKILIAGASGFIGRALIDRLLKSEDVEIVGLSRGVRESHHPRLQWKKCDLFSLKDITVAMEGCESAYYLVHSMLPSASLSQGTFYDFDLIMADNFIRAGRFHKLRHIVYLGGMIPEGEELSWHLRSRLEVETTLRESKIKTTVLRAGLIIGPNGSSFTILERLVERLPVMVCPTWTKTRSQPVSLQDVVTVLHKCLVDEKVQGQIYDVAGPELLTYQDLIVRTAKIIRKSTKVFTLNIIPLVLSRFWVTLVTRVPKNLVYPLVLSLRHEMLPNPMQSWPYKEDLQTSLDEALKSALVTSNKGDFKGYRPVEKDVRSIQRLVLPPGRNAEWVASEYFSWLPTFFSTLIKVQLEGDRCTFYFFDPSIKILILERSHERSSSDRQLLYVVGGLLSGIQDRGRLEFREVLNRRYVMAALHEFRPALPWYIYRYSQAIVHLMVMHAFSEYLKWHVISGKKVEA</sequence>
<name>A0AAX4HLU2_9BACT</name>